<evidence type="ECO:0000259" key="1">
    <source>
        <dbReference type="Pfam" id="PF08818"/>
    </source>
</evidence>
<evidence type="ECO:0000313" key="2">
    <source>
        <dbReference type="EMBL" id="MDG0866386.1"/>
    </source>
</evidence>
<dbReference type="AlphaFoldDB" id="A0AAJ6CUL9"/>
<dbReference type="Proteomes" id="UP001321249">
    <property type="component" value="Unassembled WGS sequence"/>
</dbReference>
<evidence type="ECO:0000313" key="3">
    <source>
        <dbReference type="EMBL" id="WFG38900.1"/>
    </source>
</evidence>
<organism evidence="3 4">
    <name type="scientific">Candidatus Lucifugimonas marina</name>
    <dbReference type="NCBI Taxonomy" id="3038979"/>
    <lineage>
        <taxon>Bacteria</taxon>
        <taxon>Bacillati</taxon>
        <taxon>Chloroflexota</taxon>
        <taxon>Dehalococcoidia</taxon>
        <taxon>SAR202 cluster</taxon>
        <taxon>Candidatus Lucifugimonadales</taxon>
        <taxon>Candidatus Lucifugimonadaceae</taxon>
        <taxon>Candidatus Lucifugimonas</taxon>
    </lineage>
</organism>
<sequence>MAELKTKKNGGDIKAFIASVQNSTRRSDAEELLKIMRAVTSDQGSMWGESLVGFGSYNYTYKSGHSGTWFAVGFSPRKQNTVMYIMPGFEEQTSLLERLGKHKIGKSCLYINKLADVDLDVLRQLISMSFEKMTSSDEKADENA</sequence>
<keyword evidence="4" id="KW-1185">Reference proteome</keyword>
<dbReference type="EMBL" id="WMBE01000001">
    <property type="protein sequence ID" value="MDG0866386.1"/>
    <property type="molecule type" value="Genomic_DNA"/>
</dbReference>
<gene>
    <name evidence="2" type="ORF">GKO46_04780</name>
    <name evidence="3" type="ORF">GKO48_04480</name>
</gene>
<dbReference type="EMBL" id="CP046147">
    <property type="protein sequence ID" value="WFG38900.1"/>
    <property type="molecule type" value="Genomic_DNA"/>
</dbReference>
<dbReference type="Proteomes" id="UP001219901">
    <property type="component" value="Chromosome"/>
</dbReference>
<accession>A0AAJ6CUL9</accession>
<reference evidence="4 5" key="1">
    <citation type="submission" date="2019-11" db="EMBL/GenBank/DDBJ databases">
        <authorList>
            <person name="Cho J.-C."/>
        </authorList>
    </citation>
    <scope>NUCLEOTIDE SEQUENCE [LARGE SCALE GENOMIC DNA]</scope>
    <source>
        <strain evidence="3 4">JH1073</strain>
        <strain evidence="2 5">JH702</strain>
    </source>
</reference>
<reference evidence="3" key="2">
    <citation type="journal article" date="2023" name="Nat. Commun.">
        <title>Cultivation of marine bacteria of the SAR202 clade.</title>
        <authorList>
            <person name="Lim Y."/>
            <person name="Seo J.H."/>
            <person name="Giovannoni S.J."/>
            <person name="Kang I."/>
            <person name="Cho J.C."/>
        </authorList>
    </citation>
    <scope>NUCLEOTIDE SEQUENCE</scope>
    <source>
        <strain evidence="3">JH1073</strain>
    </source>
</reference>
<dbReference type="RefSeq" id="WP_342822178.1">
    <property type="nucleotide sequence ID" value="NZ_CP046146.1"/>
</dbReference>
<dbReference type="SUPFAM" id="SSF159888">
    <property type="entry name" value="YdhG-like"/>
    <property type="match status" value="1"/>
</dbReference>
<dbReference type="InterPro" id="IPR014922">
    <property type="entry name" value="YdhG-like"/>
</dbReference>
<evidence type="ECO:0000313" key="5">
    <source>
        <dbReference type="Proteomes" id="UP001321249"/>
    </source>
</evidence>
<feature type="domain" description="YdhG-like" evidence="1">
    <location>
        <begin position="25"/>
        <end position="127"/>
    </location>
</feature>
<name>A0AAJ6CUL9_9CHLR</name>
<evidence type="ECO:0000313" key="4">
    <source>
        <dbReference type="Proteomes" id="UP001219901"/>
    </source>
</evidence>
<reference evidence="4" key="3">
    <citation type="submission" date="2023-06" db="EMBL/GenBank/DDBJ databases">
        <title>Pangenomics reveal diversification of enzyme families and niche specialization in globally abundant SAR202 bacteria.</title>
        <authorList>
            <person name="Saw J.H.W."/>
        </authorList>
    </citation>
    <scope>NUCLEOTIDE SEQUENCE [LARGE SCALE GENOMIC DNA]</scope>
    <source>
        <strain evidence="4">JH1073</strain>
    </source>
</reference>
<proteinExistence type="predicted"/>
<dbReference type="Pfam" id="PF08818">
    <property type="entry name" value="DUF1801"/>
    <property type="match status" value="1"/>
</dbReference>
<protein>
    <submittedName>
        <fullName evidence="3">DUF1801 domain-containing protein</fullName>
    </submittedName>
</protein>